<evidence type="ECO:0000256" key="6">
    <source>
        <dbReference type="RuleBase" id="RU000461"/>
    </source>
</evidence>
<dbReference type="GO" id="GO:0016705">
    <property type="term" value="F:oxidoreductase activity, acting on paired donors, with incorporation or reduction of molecular oxygen"/>
    <property type="evidence" value="ECO:0007669"/>
    <property type="project" value="InterPro"/>
</dbReference>
<dbReference type="InterPro" id="IPR001128">
    <property type="entry name" value="Cyt_P450"/>
</dbReference>
<feature type="binding site" description="axial binding residue" evidence="5">
    <location>
        <position position="444"/>
    </location>
    <ligand>
        <name>heme</name>
        <dbReference type="ChEBI" id="CHEBI:30413"/>
    </ligand>
    <ligandPart>
        <name>Fe</name>
        <dbReference type="ChEBI" id="CHEBI:18248"/>
    </ligandPart>
</feature>
<evidence type="ECO:0000256" key="2">
    <source>
        <dbReference type="ARBA" id="ARBA00022723"/>
    </source>
</evidence>
<comment type="similarity">
    <text evidence="1 6">Belongs to the cytochrome P450 family.</text>
</comment>
<dbReference type="Pfam" id="PF00067">
    <property type="entry name" value="p450"/>
    <property type="match status" value="1"/>
</dbReference>
<proteinExistence type="inferred from homology"/>
<dbReference type="InterPro" id="IPR017972">
    <property type="entry name" value="Cyt_P450_CS"/>
</dbReference>
<dbReference type="GO" id="GO:0005506">
    <property type="term" value="F:iron ion binding"/>
    <property type="evidence" value="ECO:0007669"/>
    <property type="project" value="InterPro"/>
</dbReference>
<dbReference type="AlphaFoldDB" id="A0A0C9S7D8"/>
<reference evidence="7" key="1">
    <citation type="submission" date="2015-02" db="EMBL/GenBank/DDBJ databases">
        <title>A transcriptome of Wollemia nobilis - a relic of Gondwana.</title>
        <authorList>
            <person name="Chia J.Y."/>
            <person name="Leong Y.S."/>
            <person name="Abdul Karim S."/>
            <person name="Wan Azmi N."/>
            <person name="Hercus R."/>
            <person name="Croft L."/>
        </authorList>
    </citation>
    <scope>NUCLEOTIDE SEQUENCE</scope>
    <source>
        <strain evidence="7">MaeBrown</strain>
        <tissue evidence="7">Leaf</tissue>
    </source>
</reference>
<dbReference type="Gene3D" id="1.10.630.10">
    <property type="entry name" value="Cytochrome P450"/>
    <property type="match status" value="1"/>
</dbReference>
<accession>A0A0C9S7D8</accession>
<evidence type="ECO:0000313" key="7">
    <source>
        <dbReference type="EMBL" id="JAG87018.1"/>
    </source>
</evidence>
<dbReference type="SUPFAM" id="SSF48264">
    <property type="entry name" value="Cytochrome P450"/>
    <property type="match status" value="1"/>
</dbReference>
<keyword evidence="2 5" id="KW-0479">Metal-binding</keyword>
<organism evidence="7">
    <name type="scientific">Wollemia nobilis</name>
    <dbReference type="NCBI Taxonomy" id="56998"/>
    <lineage>
        <taxon>Eukaryota</taxon>
        <taxon>Viridiplantae</taxon>
        <taxon>Streptophyta</taxon>
        <taxon>Embryophyta</taxon>
        <taxon>Tracheophyta</taxon>
        <taxon>Spermatophyta</taxon>
        <taxon>Pinopsida</taxon>
        <taxon>Pinidae</taxon>
        <taxon>Conifers II</taxon>
        <taxon>Araucariales</taxon>
        <taxon>Araucariaceae</taxon>
        <taxon>Wollemia</taxon>
    </lineage>
</organism>
<dbReference type="InterPro" id="IPR002403">
    <property type="entry name" value="Cyt_P450_E_grp-IV"/>
</dbReference>
<comment type="cofactor">
    <cofactor evidence="5">
        <name>heme</name>
        <dbReference type="ChEBI" id="CHEBI:30413"/>
    </cofactor>
</comment>
<dbReference type="InterPro" id="IPR036396">
    <property type="entry name" value="Cyt_P450_sf"/>
</dbReference>
<evidence type="ECO:0000256" key="5">
    <source>
        <dbReference type="PIRSR" id="PIRSR602403-1"/>
    </source>
</evidence>
<evidence type="ECO:0000256" key="3">
    <source>
        <dbReference type="ARBA" id="ARBA00023002"/>
    </source>
</evidence>
<dbReference type="PANTHER" id="PTHR24296">
    <property type="entry name" value="CYTOCHROME P450"/>
    <property type="match status" value="1"/>
</dbReference>
<evidence type="ECO:0000256" key="4">
    <source>
        <dbReference type="ARBA" id="ARBA00023004"/>
    </source>
</evidence>
<sequence length="497" mass="56614">MSPLQLCSVVFALLAFFIWLRGIRRSSKGPTIWPIVGYLPSLIFHLDHLHDWFNDLLALNGGTVRLHGPWNGKILTADPANIEYVLRTRYHNFGKGDSFKETFRDVFGDSHLVEDGERFAEVNKVVGMALASATFRDAAAVAIPAAVHAKLLPLLRRACEKRATIDLQDVFLRLAFDIVCLVGFGIDPGSFGSDLHLPRVPYLEAYEDAVEATMIRMFTPAFCWKTVRHFDLTWERRLRRGQKIMEQYVDDNLACRPLHVDTFSSLIKPLFLRVGWEYSENALRPLVGGLLLAGKDTICAALTFFFWAVAQNPRVEANILAELQGIVTNRPDVELHNICDPSPFFLEEVKRMHYLHAALRESLRLYPPVPMESMEAVEDDVLPDGTAVRKGWQVLYSIYASGRAEKVWGEDCREFRPERWLKDGKFVKESDFKNPVFNAGPRSCVGREFAFCQMKWVVASVVVRYRVNVVDKHPVVSKFSPSLYMKNGLVVTIHRRE</sequence>
<dbReference type="PROSITE" id="PS00086">
    <property type="entry name" value="CYTOCHROME_P450"/>
    <property type="match status" value="1"/>
</dbReference>
<keyword evidence="4 5" id="KW-0408">Iron</keyword>
<keyword evidence="6" id="KW-0503">Monooxygenase</keyword>
<dbReference type="GO" id="GO:0006629">
    <property type="term" value="P:lipid metabolic process"/>
    <property type="evidence" value="ECO:0007669"/>
    <property type="project" value="UniProtKB-ARBA"/>
</dbReference>
<keyword evidence="5 6" id="KW-0349">Heme</keyword>
<protein>
    <submittedName>
        <fullName evidence="7">TSA: Wollemia nobilis Ref_Wollemi_Transcript_13801_1561 transcribed RNA sequence</fullName>
    </submittedName>
</protein>
<dbReference type="PRINTS" id="PR00385">
    <property type="entry name" value="P450"/>
</dbReference>
<name>A0A0C9S7D8_9CONI</name>
<dbReference type="GO" id="GO:0020037">
    <property type="term" value="F:heme binding"/>
    <property type="evidence" value="ECO:0007669"/>
    <property type="project" value="InterPro"/>
</dbReference>
<keyword evidence="3 6" id="KW-0560">Oxidoreductase</keyword>
<evidence type="ECO:0000256" key="1">
    <source>
        <dbReference type="ARBA" id="ARBA00010617"/>
    </source>
</evidence>
<dbReference type="GO" id="GO:0004497">
    <property type="term" value="F:monooxygenase activity"/>
    <property type="evidence" value="ECO:0007669"/>
    <property type="project" value="UniProtKB-KW"/>
</dbReference>
<dbReference type="PRINTS" id="PR00465">
    <property type="entry name" value="EP450IV"/>
</dbReference>
<dbReference type="EMBL" id="GCHU01013723">
    <property type="protein sequence ID" value="JAG87018.1"/>
    <property type="molecule type" value="Transcribed_RNA"/>
</dbReference>